<name>A0A5D0CUG4_9BACL</name>
<feature type="binding site" evidence="12">
    <location>
        <position position="197"/>
    </location>
    <ligand>
        <name>[2Fe-2S] cluster</name>
        <dbReference type="ChEBI" id="CHEBI:190135"/>
    </ligand>
</feature>
<keyword evidence="4 12" id="KW-0001">2Fe-2S</keyword>
<evidence type="ECO:0000256" key="8">
    <source>
        <dbReference type="ARBA" id="ARBA00023004"/>
    </source>
</evidence>
<keyword evidence="2" id="KW-0813">Transport</keyword>
<keyword evidence="7" id="KW-0249">Electron transport</keyword>
<evidence type="ECO:0000256" key="11">
    <source>
        <dbReference type="PIRSR" id="PIRSR006816-1"/>
    </source>
</evidence>
<evidence type="ECO:0000259" key="13">
    <source>
        <dbReference type="PROSITE" id="PS51384"/>
    </source>
</evidence>
<sequence length="231" mass="25210">MPEVLANEQVAAGVYRLTVGGRFEGKMGQFYMLRAWGRYPLLPRPLSIFNLTEQSVEFLYAVVGEGTRIFSALRRGDSVELEGPLGNGFPDPAGKTAMVGGGIGTAPFYYALQQITDADLYLGFSREAYLVDDFRAKTTGNVVVDVGGIILDQIDFGEYDTIYVCGPHNMLKAAQLRQRTSGTEADVYVSLENRMACGVGACLVCSVECRDKRKKACTDGPVFRAEEVVFA</sequence>
<dbReference type="OrthoDB" id="9778346at2"/>
<dbReference type="EMBL" id="VSDO01000002">
    <property type="protein sequence ID" value="TYA13636.1"/>
    <property type="molecule type" value="Genomic_DNA"/>
</dbReference>
<evidence type="ECO:0000256" key="9">
    <source>
        <dbReference type="ARBA" id="ARBA00023014"/>
    </source>
</evidence>
<evidence type="ECO:0000256" key="5">
    <source>
        <dbReference type="ARBA" id="ARBA00022723"/>
    </source>
</evidence>
<keyword evidence="15" id="KW-1185">Reference proteome</keyword>
<dbReference type="InterPro" id="IPR019480">
    <property type="entry name" value="Dihydroorotate_DH_Fe-S-bd"/>
</dbReference>
<dbReference type="Pfam" id="PF10418">
    <property type="entry name" value="DHODB_Fe-S_bind"/>
    <property type="match status" value="1"/>
</dbReference>
<dbReference type="InterPro" id="IPR012165">
    <property type="entry name" value="Cyt_c3_hydrogenase_gsu"/>
</dbReference>
<dbReference type="GO" id="GO:0006221">
    <property type="term" value="P:pyrimidine nucleotide biosynthetic process"/>
    <property type="evidence" value="ECO:0007669"/>
    <property type="project" value="InterPro"/>
</dbReference>
<dbReference type="PANTHER" id="PTHR43513:SF3">
    <property type="entry name" value="DIHYDROOROTATE DEHYDROGENASE B (NAD(+)), ELECTRON TRANSFER SUBUNIT-RELATED"/>
    <property type="match status" value="1"/>
</dbReference>
<accession>A0A5D0CUG4</accession>
<evidence type="ECO:0000313" key="14">
    <source>
        <dbReference type="EMBL" id="TYA13636.1"/>
    </source>
</evidence>
<comment type="cofactor">
    <cofactor evidence="10">
        <name>[2Fe-2S] cluster</name>
        <dbReference type="ChEBI" id="CHEBI:190135"/>
    </cofactor>
</comment>
<dbReference type="GO" id="GO:0046872">
    <property type="term" value="F:metal ion binding"/>
    <property type="evidence" value="ECO:0007669"/>
    <property type="project" value="UniProtKB-KW"/>
</dbReference>
<comment type="cofactor">
    <cofactor evidence="12">
        <name>[2Fe-2S] cluster</name>
        <dbReference type="ChEBI" id="CHEBI:190135"/>
    </cofactor>
    <text evidence="12">Binds 1 [2Fe-2S] cluster per subunit.</text>
</comment>
<dbReference type="PIRSF" id="PIRSF006816">
    <property type="entry name" value="Cyc3_hyd_g"/>
    <property type="match status" value="1"/>
</dbReference>
<dbReference type="CDD" id="cd06218">
    <property type="entry name" value="DHOD_e_trans"/>
    <property type="match status" value="1"/>
</dbReference>
<keyword evidence="8 12" id="KW-0408">Iron</keyword>
<dbReference type="Gene3D" id="2.40.30.10">
    <property type="entry name" value="Translation factors"/>
    <property type="match status" value="1"/>
</dbReference>
<evidence type="ECO:0000256" key="3">
    <source>
        <dbReference type="ARBA" id="ARBA00022630"/>
    </source>
</evidence>
<feature type="binding site" evidence="11">
    <location>
        <begin position="66"/>
        <end position="67"/>
    </location>
    <ligand>
        <name>FAD</name>
        <dbReference type="ChEBI" id="CHEBI:57692"/>
    </ligand>
</feature>
<evidence type="ECO:0000256" key="4">
    <source>
        <dbReference type="ARBA" id="ARBA00022714"/>
    </source>
</evidence>
<dbReference type="InterPro" id="IPR050353">
    <property type="entry name" value="PyrK_electron_transfer"/>
</dbReference>
<dbReference type="GO" id="GO:0050660">
    <property type="term" value="F:flavin adenine dinucleotide binding"/>
    <property type="evidence" value="ECO:0007669"/>
    <property type="project" value="InterPro"/>
</dbReference>
<dbReference type="InterPro" id="IPR037117">
    <property type="entry name" value="Dihydroorotate_DH_ele_sf"/>
</dbReference>
<feature type="domain" description="FAD-binding FR-type" evidence="13">
    <location>
        <begin position="1"/>
        <end position="91"/>
    </location>
</feature>
<dbReference type="InterPro" id="IPR017927">
    <property type="entry name" value="FAD-bd_FR_type"/>
</dbReference>
<comment type="similarity">
    <text evidence="1">Belongs to the PyrK family.</text>
</comment>
<dbReference type="PANTHER" id="PTHR43513">
    <property type="entry name" value="DIHYDROOROTATE DEHYDROGENASE B (NAD(+)), ELECTRON TRANSFER SUBUNIT"/>
    <property type="match status" value="1"/>
</dbReference>
<comment type="caution">
    <text evidence="14">The sequence shown here is derived from an EMBL/GenBank/DDBJ whole genome shotgun (WGS) entry which is preliminary data.</text>
</comment>
<dbReference type="GO" id="GO:0051537">
    <property type="term" value="F:2 iron, 2 sulfur cluster binding"/>
    <property type="evidence" value="ECO:0007669"/>
    <property type="project" value="UniProtKB-KW"/>
</dbReference>
<dbReference type="SUPFAM" id="SSF52343">
    <property type="entry name" value="Ferredoxin reductase-like, C-terminal NADP-linked domain"/>
    <property type="match status" value="1"/>
</dbReference>
<dbReference type="Proteomes" id="UP000325218">
    <property type="component" value="Unassembled WGS sequence"/>
</dbReference>
<feature type="binding site" evidence="12">
    <location>
        <position position="202"/>
    </location>
    <ligand>
        <name>[2Fe-2S] cluster</name>
        <dbReference type="ChEBI" id="CHEBI:190135"/>
    </ligand>
</feature>
<organism evidence="14 15">
    <name type="scientific">Paenibacillus faecis</name>
    <dbReference type="NCBI Taxonomy" id="862114"/>
    <lineage>
        <taxon>Bacteria</taxon>
        <taxon>Bacillati</taxon>
        <taxon>Bacillota</taxon>
        <taxon>Bacilli</taxon>
        <taxon>Bacillales</taxon>
        <taxon>Paenibacillaceae</taxon>
        <taxon>Paenibacillus</taxon>
    </lineage>
</organism>
<keyword evidence="5 12" id="KW-0479">Metal-binding</keyword>
<feature type="binding site" evidence="12">
    <location>
        <position position="205"/>
    </location>
    <ligand>
        <name>[2Fe-2S] cluster</name>
        <dbReference type="ChEBI" id="CHEBI:190135"/>
    </ligand>
</feature>
<evidence type="ECO:0000256" key="1">
    <source>
        <dbReference type="ARBA" id="ARBA00006422"/>
    </source>
</evidence>
<proteinExistence type="inferred from homology"/>
<keyword evidence="9 12" id="KW-0411">Iron-sulfur</keyword>
<keyword evidence="6 11" id="KW-0274">FAD</keyword>
<dbReference type="Gene3D" id="3.40.50.80">
    <property type="entry name" value="Nucleotide-binding domain of ferredoxin-NADP reductase (FNR) module"/>
    <property type="match status" value="1"/>
</dbReference>
<dbReference type="RefSeq" id="WP_148452513.1">
    <property type="nucleotide sequence ID" value="NZ_VSDO01000002.1"/>
</dbReference>
<dbReference type="NCBIfam" id="NF000798">
    <property type="entry name" value="PRK00054.1-3"/>
    <property type="match status" value="1"/>
</dbReference>
<reference evidence="14 15" key="1">
    <citation type="submission" date="2019-08" db="EMBL/GenBank/DDBJ databases">
        <title>Genome sequencing of Paenibacillus faecis DSM 23593(T).</title>
        <authorList>
            <person name="Kook J.-K."/>
            <person name="Park S.-N."/>
            <person name="Lim Y.K."/>
        </authorList>
    </citation>
    <scope>NUCLEOTIDE SEQUENCE [LARGE SCALE GENOMIC DNA]</scope>
    <source>
        <strain evidence="14 15">DSM 23593</strain>
    </source>
</reference>
<dbReference type="PROSITE" id="PS51384">
    <property type="entry name" value="FAD_FR"/>
    <property type="match status" value="1"/>
</dbReference>
<evidence type="ECO:0000256" key="2">
    <source>
        <dbReference type="ARBA" id="ARBA00022448"/>
    </source>
</evidence>
<gene>
    <name evidence="14" type="ORF">FRY98_13435</name>
</gene>
<feature type="binding site" evidence="12">
    <location>
        <position position="217"/>
    </location>
    <ligand>
        <name>[2Fe-2S] cluster</name>
        <dbReference type="ChEBI" id="CHEBI:190135"/>
    </ligand>
</feature>
<dbReference type="InterPro" id="IPR017938">
    <property type="entry name" value="Riboflavin_synthase-like_b-brl"/>
</dbReference>
<evidence type="ECO:0000256" key="7">
    <source>
        <dbReference type="ARBA" id="ARBA00022982"/>
    </source>
</evidence>
<dbReference type="InterPro" id="IPR039261">
    <property type="entry name" value="FNR_nucleotide-bd"/>
</dbReference>
<evidence type="ECO:0000313" key="15">
    <source>
        <dbReference type="Proteomes" id="UP000325218"/>
    </source>
</evidence>
<dbReference type="GO" id="GO:0016491">
    <property type="term" value="F:oxidoreductase activity"/>
    <property type="evidence" value="ECO:0007669"/>
    <property type="project" value="InterPro"/>
</dbReference>
<evidence type="ECO:0000256" key="10">
    <source>
        <dbReference type="ARBA" id="ARBA00034078"/>
    </source>
</evidence>
<feature type="binding site" evidence="11">
    <location>
        <begin position="44"/>
        <end position="47"/>
    </location>
    <ligand>
        <name>FAD</name>
        <dbReference type="ChEBI" id="CHEBI:57692"/>
    </ligand>
</feature>
<dbReference type="AlphaFoldDB" id="A0A5D0CUG4"/>
<evidence type="ECO:0000256" key="6">
    <source>
        <dbReference type="ARBA" id="ARBA00022827"/>
    </source>
</evidence>
<comment type="cofactor">
    <cofactor evidence="11">
        <name>FAD</name>
        <dbReference type="ChEBI" id="CHEBI:57692"/>
    </cofactor>
    <text evidence="11">Binds 1 FAD per subunit.</text>
</comment>
<evidence type="ECO:0000256" key="12">
    <source>
        <dbReference type="PIRSR" id="PIRSR006816-2"/>
    </source>
</evidence>
<dbReference type="SUPFAM" id="SSF63380">
    <property type="entry name" value="Riboflavin synthase domain-like"/>
    <property type="match status" value="1"/>
</dbReference>
<keyword evidence="3 11" id="KW-0285">Flavoprotein</keyword>
<dbReference type="Gene3D" id="2.10.240.10">
    <property type="entry name" value="Dihydroorotate dehydrogenase, electron transfer subunit"/>
    <property type="match status" value="1"/>
</dbReference>
<protein>
    <submittedName>
        <fullName evidence="14">Dihydroorotate dehydrogenase electron transfer subunit</fullName>
    </submittedName>
</protein>